<gene>
    <name evidence="3" type="ORF">PZE19_09140</name>
</gene>
<keyword evidence="4" id="KW-1185">Reference proteome</keyword>
<protein>
    <submittedName>
        <fullName evidence="3">Nucleoside hydrolase</fullName>
    </submittedName>
</protein>
<evidence type="ECO:0000256" key="1">
    <source>
        <dbReference type="SAM" id="SignalP"/>
    </source>
</evidence>
<dbReference type="EMBL" id="JARRAG010000001">
    <property type="protein sequence ID" value="MDG3003935.1"/>
    <property type="molecule type" value="Genomic_DNA"/>
</dbReference>
<dbReference type="InterPro" id="IPR036452">
    <property type="entry name" value="Ribo_hydro-like"/>
</dbReference>
<dbReference type="Proteomes" id="UP001216907">
    <property type="component" value="Unassembled WGS sequence"/>
</dbReference>
<dbReference type="RefSeq" id="WP_277860279.1">
    <property type="nucleotide sequence ID" value="NZ_JARRAG010000001.1"/>
</dbReference>
<feature type="signal peptide" evidence="1">
    <location>
        <begin position="1"/>
        <end position="23"/>
    </location>
</feature>
<accession>A0ABT6F8Q2</accession>
<reference evidence="3 4" key="1">
    <citation type="submission" date="2023-03" db="EMBL/GenBank/DDBJ databases">
        <title>Paludisphaera mucosa sp. nov. a novel planctomycete from northern fen.</title>
        <authorList>
            <person name="Ivanova A."/>
        </authorList>
    </citation>
    <scope>NUCLEOTIDE SEQUENCE [LARGE SCALE GENOMIC DNA]</scope>
    <source>
        <strain evidence="3 4">Pla2</strain>
    </source>
</reference>
<evidence type="ECO:0000259" key="2">
    <source>
        <dbReference type="Pfam" id="PF01156"/>
    </source>
</evidence>
<dbReference type="Pfam" id="PF01156">
    <property type="entry name" value="IU_nuc_hydro"/>
    <property type="match status" value="1"/>
</dbReference>
<dbReference type="PANTHER" id="PTHR43264">
    <property type="match status" value="1"/>
</dbReference>
<keyword evidence="1" id="KW-0732">Signal</keyword>
<proteinExistence type="predicted"/>
<organism evidence="3 4">
    <name type="scientific">Paludisphaera mucosa</name>
    <dbReference type="NCBI Taxonomy" id="3030827"/>
    <lineage>
        <taxon>Bacteria</taxon>
        <taxon>Pseudomonadati</taxon>
        <taxon>Planctomycetota</taxon>
        <taxon>Planctomycetia</taxon>
        <taxon>Isosphaerales</taxon>
        <taxon>Isosphaeraceae</taxon>
        <taxon>Paludisphaera</taxon>
    </lineage>
</organism>
<feature type="domain" description="Inosine/uridine-preferring nucleoside hydrolase" evidence="2">
    <location>
        <begin position="29"/>
        <end position="240"/>
    </location>
</feature>
<evidence type="ECO:0000313" key="4">
    <source>
        <dbReference type="Proteomes" id="UP001216907"/>
    </source>
</evidence>
<keyword evidence="3" id="KW-0378">Hydrolase</keyword>
<dbReference type="SUPFAM" id="SSF53590">
    <property type="entry name" value="Nucleoside hydrolase"/>
    <property type="match status" value="1"/>
</dbReference>
<dbReference type="InterPro" id="IPR001910">
    <property type="entry name" value="Inosine/uridine_hydrolase_dom"/>
</dbReference>
<dbReference type="Gene3D" id="3.90.245.10">
    <property type="entry name" value="Ribonucleoside hydrolase-like"/>
    <property type="match status" value="1"/>
</dbReference>
<dbReference type="GO" id="GO:0016787">
    <property type="term" value="F:hydrolase activity"/>
    <property type="evidence" value="ECO:0007669"/>
    <property type="project" value="UniProtKB-KW"/>
</dbReference>
<sequence length="343" mass="36812">MRGVWTTLIAGASLLAAAAPAKAAEPVGLIFDTDICGDVDDVLALGMIHAMESRGDCKLLAVTVSVDNAKAAPFVDLVNTYYGRGEVPVGVVGAGGAKEDGKYLPMVDAHDDGKPRYPHDLSTAPPATAVLRKVLAARPDSSVVIAQVGFSTNLARLLETPGDEFSPLTGVELVKAKVKFLSLMAGSFKPIDGNARYIEYNVIKDVPSCAKLAADWPTELVFSGFEIGIALPYPATSIERDYGYVKHHPLAEAYILYNPPPHNRPTWDLTSVLYAVHPDRGYFDVSQPGDVTIEKDGFSKFAPEPKGRSRYLILRDPAQTARVLEALVQLSSQPPDGREGARP</sequence>
<name>A0ABT6F8Q2_9BACT</name>
<evidence type="ECO:0000313" key="3">
    <source>
        <dbReference type="EMBL" id="MDG3003935.1"/>
    </source>
</evidence>
<dbReference type="PANTHER" id="PTHR43264:SF1">
    <property type="entry name" value="INOSINE_URIDINE-PREFERRING NUCLEOSIDE HYDROLASE DOMAIN-CONTAINING PROTEIN"/>
    <property type="match status" value="1"/>
</dbReference>
<comment type="caution">
    <text evidence="3">The sequence shown here is derived from an EMBL/GenBank/DDBJ whole genome shotgun (WGS) entry which is preliminary data.</text>
</comment>
<feature type="chain" id="PRO_5046941448" evidence="1">
    <location>
        <begin position="24"/>
        <end position="343"/>
    </location>
</feature>
<dbReference type="CDD" id="cd02652">
    <property type="entry name" value="nuc_hydro_2"/>
    <property type="match status" value="1"/>
</dbReference>